<accession>A0A5B9D901</accession>
<dbReference type="GO" id="GO:0016787">
    <property type="term" value="F:hydrolase activity"/>
    <property type="evidence" value="ECO:0007669"/>
    <property type="project" value="TreeGrafter"/>
</dbReference>
<dbReference type="EMBL" id="CP042905">
    <property type="protein sequence ID" value="QEE15748.1"/>
    <property type="molecule type" value="Genomic_DNA"/>
</dbReference>
<keyword evidence="8" id="KW-1185">Reference proteome</keyword>
<feature type="transmembrane region" description="Helical" evidence="6">
    <location>
        <begin position="148"/>
        <end position="168"/>
    </location>
</feature>
<dbReference type="KEGG" id="psyt:DSAG12_01575"/>
<dbReference type="InterPro" id="IPR012506">
    <property type="entry name" value="TMEM86B-like"/>
</dbReference>
<proteinExistence type="inferred from homology"/>
<keyword evidence="5 6" id="KW-0472">Membrane</keyword>
<dbReference type="PANTHER" id="PTHR31885">
    <property type="entry name" value="GH04784P"/>
    <property type="match status" value="1"/>
</dbReference>
<comment type="similarity">
    <text evidence="2">Belongs to the TMEM86 family.</text>
</comment>
<reference evidence="7 8" key="2">
    <citation type="journal article" date="2024" name="Int. J. Syst. Evol. Microbiol.">
        <title>Promethearchaeum syntrophicum gen. nov., sp. nov., an anaerobic, obligately syntrophic archaeon, the first isolate of the lineage 'Asgard' archaea, and proposal of the new archaeal phylum Promethearchaeota phyl. nov. and kingdom Promethearchaeati regn. nov.</title>
        <authorList>
            <person name="Imachi H."/>
            <person name="Nobu M.K."/>
            <person name="Kato S."/>
            <person name="Takaki Y."/>
            <person name="Miyazaki M."/>
            <person name="Miyata M."/>
            <person name="Ogawara M."/>
            <person name="Saito Y."/>
            <person name="Sakai S."/>
            <person name="Tahara Y.O."/>
            <person name="Takano Y."/>
            <person name="Tasumi E."/>
            <person name="Uematsu K."/>
            <person name="Yoshimura T."/>
            <person name="Itoh T."/>
            <person name="Ohkuma M."/>
            <person name="Takai K."/>
        </authorList>
    </citation>
    <scope>NUCLEOTIDE SEQUENCE [LARGE SCALE GENOMIC DNA]</scope>
    <source>
        <strain evidence="7 8">MK-D1</strain>
    </source>
</reference>
<dbReference type="PANTHER" id="PTHR31885:SF6">
    <property type="entry name" value="GH04784P"/>
    <property type="match status" value="1"/>
</dbReference>
<dbReference type="Pfam" id="PF07947">
    <property type="entry name" value="YhhN"/>
    <property type="match status" value="1"/>
</dbReference>
<evidence type="ECO:0000256" key="1">
    <source>
        <dbReference type="ARBA" id="ARBA00004141"/>
    </source>
</evidence>
<protein>
    <submittedName>
        <fullName evidence="7">Lysoplasmalogenase</fullName>
    </submittedName>
</protein>
<sequence length="230" mass="26413">MTTSIYFMIGFFLFFVIHLIGELLLIKNKESKNHMLIRYISKPLLMPLLACFYIFDNTSLNLWVILGIAGDFLGDVFLMIPDPQKTKKFFKIGLISFLLGHIFYIIALILMTDFSKFQWWSLLLSIPYIIIGIIVYPRLIKHTGKMKIPVTVYLIVIIFMGVCTTFLWGGAEPIGVILLMMGALVFIISDTINAFNKFAKEIPYERLYTMSTYLLGQFLLIFGFLNATSL</sequence>
<feature type="transmembrane region" description="Helical" evidence="6">
    <location>
        <begin position="174"/>
        <end position="195"/>
    </location>
</feature>
<evidence type="ECO:0000313" key="7">
    <source>
        <dbReference type="EMBL" id="QEE15748.1"/>
    </source>
</evidence>
<evidence type="ECO:0000256" key="2">
    <source>
        <dbReference type="ARBA" id="ARBA00007375"/>
    </source>
</evidence>
<feature type="transmembrane region" description="Helical" evidence="6">
    <location>
        <begin position="207"/>
        <end position="225"/>
    </location>
</feature>
<evidence type="ECO:0000256" key="3">
    <source>
        <dbReference type="ARBA" id="ARBA00022692"/>
    </source>
</evidence>
<keyword evidence="3 6" id="KW-0812">Transmembrane</keyword>
<comment type="subcellular location">
    <subcellularLocation>
        <location evidence="1">Membrane</location>
        <topology evidence="1">Multi-pass membrane protein</topology>
    </subcellularLocation>
</comment>
<reference evidence="7 8" key="1">
    <citation type="journal article" date="2020" name="Nature">
        <title>Isolation of an archaeon at the prokaryote-eukaryote interface.</title>
        <authorList>
            <person name="Imachi H."/>
            <person name="Nobu M.K."/>
            <person name="Nakahara N."/>
            <person name="Morono Y."/>
            <person name="Ogawara M."/>
            <person name="Takaki Y."/>
            <person name="Takano Y."/>
            <person name="Uematsu K."/>
            <person name="Ikuta T."/>
            <person name="Ito M."/>
            <person name="Matsui Y."/>
            <person name="Miyazaki M."/>
            <person name="Murata K."/>
            <person name="Saito Y."/>
            <person name="Sakai S."/>
            <person name="Song C."/>
            <person name="Tasumi E."/>
            <person name="Yamanaka Y."/>
            <person name="Yamaguchi T."/>
            <person name="Kamagata Y."/>
            <person name="Tamaki H."/>
            <person name="Takai K."/>
        </authorList>
    </citation>
    <scope>NUCLEOTIDE SEQUENCE [LARGE SCALE GENOMIC DNA]</scope>
    <source>
        <strain evidence="7 8">MK-D1</strain>
    </source>
</reference>
<feature type="transmembrane region" description="Helical" evidence="6">
    <location>
        <begin position="92"/>
        <end position="111"/>
    </location>
</feature>
<dbReference type="GO" id="GO:0016020">
    <property type="term" value="C:membrane"/>
    <property type="evidence" value="ECO:0007669"/>
    <property type="project" value="UniProtKB-SubCell"/>
</dbReference>
<evidence type="ECO:0000256" key="4">
    <source>
        <dbReference type="ARBA" id="ARBA00022989"/>
    </source>
</evidence>
<name>A0A5B9D901_9ARCH</name>
<feature type="transmembrane region" description="Helical" evidence="6">
    <location>
        <begin position="6"/>
        <end position="24"/>
    </location>
</feature>
<keyword evidence="4 6" id="KW-1133">Transmembrane helix</keyword>
<gene>
    <name evidence="7" type="ORF">DSAG12_01575</name>
</gene>
<evidence type="ECO:0000313" key="8">
    <source>
        <dbReference type="Proteomes" id="UP000321408"/>
    </source>
</evidence>
<feature type="transmembrane region" description="Helical" evidence="6">
    <location>
        <begin position="117"/>
        <end position="136"/>
    </location>
</feature>
<organism evidence="7 8">
    <name type="scientific">Promethearchaeum syntrophicum</name>
    <dbReference type="NCBI Taxonomy" id="2594042"/>
    <lineage>
        <taxon>Archaea</taxon>
        <taxon>Promethearchaeati</taxon>
        <taxon>Promethearchaeota</taxon>
        <taxon>Promethearchaeia</taxon>
        <taxon>Promethearchaeales</taxon>
        <taxon>Promethearchaeaceae</taxon>
        <taxon>Promethearchaeum</taxon>
    </lineage>
</organism>
<evidence type="ECO:0000256" key="6">
    <source>
        <dbReference type="SAM" id="Phobius"/>
    </source>
</evidence>
<evidence type="ECO:0000256" key="5">
    <source>
        <dbReference type="ARBA" id="ARBA00023136"/>
    </source>
</evidence>
<dbReference type="RefSeq" id="WP_147662649.1">
    <property type="nucleotide sequence ID" value="NZ_CP042905.2"/>
</dbReference>
<dbReference type="GeneID" id="41329569"/>
<dbReference type="Proteomes" id="UP000321408">
    <property type="component" value="Chromosome"/>
</dbReference>
<dbReference type="AlphaFoldDB" id="A0A5B9D901"/>